<evidence type="ECO:0000256" key="3">
    <source>
        <dbReference type="ARBA" id="ARBA00022676"/>
    </source>
</evidence>
<feature type="domain" description="Glycosyltransferase 2-like" evidence="9">
    <location>
        <begin position="46"/>
        <end position="210"/>
    </location>
</feature>
<accession>I3ZF78</accession>
<evidence type="ECO:0000256" key="6">
    <source>
        <dbReference type="ARBA" id="ARBA00022989"/>
    </source>
</evidence>
<evidence type="ECO:0000256" key="1">
    <source>
        <dbReference type="ARBA" id="ARBA00004141"/>
    </source>
</evidence>
<dbReference type="Pfam" id="PF04138">
    <property type="entry name" value="GtrA_DPMS_TM"/>
    <property type="match status" value="1"/>
</dbReference>
<proteinExistence type="inferred from homology"/>
<evidence type="ECO:0000256" key="4">
    <source>
        <dbReference type="ARBA" id="ARBA00022679"/>
    </source>
</evidence>
<dbReference type="GO" id="GO:0009247">
    <property type="term" value="P:glycolipid biosynthetic process"/>
    <property type="evidence" value="ECO:0007669"/>
    <property type="project" value="TreeGrafter"/>
</dbReference>
<evidence type="ECO:0000259" key="9">
    <source>
        <dbReference type="Pfam" id="PF00535"/>
    </source>
</evidence>
<dbReference type="eggNOG" id="COG2246">
    <property type="taxonomic scope" value="Bacteria"/>
</dbReference>
<sequence>MAILPWQLSERLGVLTHMPANSALQPERHLPCLEPVRAGNRLDLAVVLPTYNERENVPLILAELAQHLHGLRWEAIFVDDDSGDGTADVVTACAVETPNVRLIHRVGRRGLASACIEGMMATHAPVIAVMDADLQHDTAILPEMLRRLRRESLDVVVATRNASGGSMGEFERGRVLLSRCGQKISQSICRCELSDPMSGYFLLRREFLMEVVRDLQGEGFKILVDLLASSSRPVRVGEVGYTFAARRHGESKLDLVVGIEYLFMVVNKLLGNALPPRMAMYLMVGGFGLLVHLVTLLTLMRLHHMHFVEAQFFATTLAMVANFFANNRITFRDRQLTGARVLPGLAKFALACSFGAWANVVLSRALLQSNVEWYLAGLSGIVLGSVWNLSVSSVFTWPVRRRSTVSAAPGRFRSAVEAVR</sequence>
<keyword evidence="4 11" id="KW-0808">Transferase</keyword>
<dbReference type="KEGG" id="trs:Terro_1590"/>
<feature type="transmembrane region" description="Helical" evidence="8">
    <location>
        <begin position="345"/>
        <end position="367"/>
    </location>
</feature>
<gene>
    <name evidence="11" type="ordered locus">Terro_1590</name>
</gene>
<evidence type="ECO:0000313" key="12">
    <source>
        <dbReference type="Proteomes" id="UP000006056"/>
    </source>
</evidence>
<dbReference type="Gene3D" id="3.90.550.10">
    <property type="entry name" value="Spore Coat Polysaccharide Biosynthesis Protein SpsA, Chain A"/>
    <property type="match status" value="1"/>
</dbReference>
<evidence type="ECO:0000259" key="10">
    <source>
        <dbReference type="Pfam" id="PF04138"/>
    </source>
</evidence>
<evidence type="ECO:0000313" key="11">
    <source>
        <dbReference type="EMBL" id="AFL87896.1"/>
    </source>
</evidence>
<reference evidence="11 12" key="1">
    <citation type="submission" date="2012-06" db="EMBL/GenBank/DDBJ databases">
        <title>Complete genome of Terriglobus roseus DSM 18391.</title>
        <authorList>
            <consortium name="US DOE Joint Genome Institute (JGI-PGF)"/>
            <person name="Lucas S."/>
            <person name="Copeland A."/>
            <person name="Lapidus A."/>
            <person name="Glavina del Rio T."/>
            <person name="Dalin E."/>
            <person name="Tice H."/>
            <person name="Bruce D."/>
            <person name="Goodwin L."/>
            <person name="Pitluck S."/>
            <person name="Peters L."/>
            <person name="Mikhailova N."/>
            <person name="Munk A.C.C."/>
            <person name="Kyrpides N."/>
            <person name="Mavromatis K."/>
            <person name="Ivanova N."/>
            <person name="Brettin T."/>
            <person name="Detter J.C."/>
            <person name="Han C."/>
            <person name="Larimer F."/>
            <person name="Land M."/>
            <person name="Hauser L."/>
            <person name="Markowitz V."/>
            <person name="Cheng J.-F."/>
            <person name="Hugenholtz P."/>
            <person name="Woyke T."/>
            <person name="Wu D."/>
            <person name="Brambilla E."/>
            <person name="Klenk H.-P."/>
            <person name="Eisen J.A."/>
        </authorList>
    </citation>
    <scope>NUCLEOTIDE SEQUENCE [LARGE SCALE GENOMIC DNA]</scope>
    <source>
        <strain evidence="12">DSM 18391 / NRRL B-41598 / KBS 63</strain>
    </source>
</reference>
<dbReference type="GO" id="GO:0000271">
    <property type="term" value="P:polysaccharide biosynthetic process"/>
    <property type="evidence" value="ECO:0007669"/>
    <property type="project" value="InterPro"/>
</dbReference>
<dbReference type="InterPro" id="IPR007267">
    <property type="entry name" value="GtrA_DPMS_TM"/>
</dbReference>
<dbReference type="EMBL" id="CP003379">
    <property type="protein sequence ID" value="AFL87896.1"/>
    <property type="molecule type" value="Genomic_DNA"/>
</dbReference>
<evidence type="ECO:0000256" key="7">
    <source>
        <dbReference type="ARBA" id="ARBA00023136"/>
    </source>
</evidence>
<dbReference type="STRING" id="926566.Terro_1590"/>
<protein>
    <submittedName>
        <fullName evidence="11">Glycosyl transferase</fullName>
    </submittedName>
</protein>
<evidence type="ECO:0000256" key="8">
    <source>
        <dbReference type="SAM" id="Phobius"/>
    </source>
</evidence>
<name>I3ZF78_TERRK</name>
<dbReference type="eggNOG" id="COG0463">
    <property type="taxonomic scope" value="Bacteria"/>
</dbReference>
<dbReference type="InterPro" id="IPR039528">
    <property type="entry name" value="DPM1-like"/>
</dbReference>
<dbReference type="InterPro" id="IPR029044">
    <property type="entry name" value="Nucleotide-diphossugar_trans"/>
</dbReference>
<comment type="similarity">
    <text evidence="2">Belongs to the glycosyltransferase 2 family.</text>
</comment>
<dbReference type="AlphaFoldDB" id="I3ZF78"/>
<evidence type="ECO:0000256" key="2">
    <source>
        <dbReference type="ARBA" id="ARBA00006739"/>
    </source>
</evidence>
<keyword evidence="5 8" id="KW-0812">Transmembrane</keyword>
<feature type="domain" description="GtrA/DPMS transmembrane" evidence="10">
    <location>
        <begin position="281"/>
        <end position="397"/>
    </location>
</feature>
<evidence type="ECO:0000256" key="5">
    <source>
        <dbReference type="ARBA" id="ARBA00022692"/>
    </source>
</evidence>
<keyword evidence="7 8" id="KW-0472">Membrane</keyword>
<dbReference type="InterPro" id="IPR001173">
    <property type="entry name" value="Glyco_trans_2-like"/>
</dbReference>
<dbReference type="SUPFAM" id="SSF53448">
    <property type="entry name" value="Nucleotide-diphospho-sugar transferases"/>
    <property type="match status" value="1"/>
</dbReference>
<keyword evidence="6 8" id="KW-1133">Transmembrane helix</keyword>
<organism evidence="11 12">
    <name type="scientific">Terriglobus roseus (strain DSM 18391 / NRRL B-41598 / KBS 63)</name>
    <dbReference type="NCBI Taxonomy" id="926566"/>
    <lineage>
        <taxon>Bacteria</taxon>
        <taxon>Pseudomonadati</taxon>
        <taxon>Acidobacteriota</taxon>
        <taxon>Terriglobia</taxon>
        <taxon>Terriglobales</taxon>
        <taxon>Acidobacteriaceae</taxon>
        <taxon>Terriglobus</taxon>
    </lineage>
</organism>
<feature type="transmembrane region" description="Helical" evidence="8">
    <location>
        <begin position="373"/>
        <end position="397"/>
    </location>
</feature>
<dbReference type="PANTHER" id="PTHR43398">
    <property type="entry name" value="DOLICHOL-PHOSPHATE MANNOSYLTRANSFERASE SUBUNIT 1"/>
    <property type="match status" value="1"/>
</dbReference>
<dbReference type="Proteomes" id="UP000006056">
    <property type="component" value="Chromosome"/>
</dbReference>
<keyword evidence="12" id="KW-1185">Reference proteome</keyword>
<keyword evidence="3" id="KW-0328">Glycosyltransferase</keyword>
<dbReference type="HOGENOM" id="CLU_039727_0_0_0"/>
<dbReference type="GO" id="GO:0016020">
    <property type="term" value="C:membrane"/>
    <property type="evidence" value="ECO:0007669"/>
    <property type="project" value="UniProtKB-SubCell"/>
</dbReference>
<dbReference type="PANTHER" id="PTHR43398:SF1">
    <property type="entry name" value="DOLICHOL-PHOSPHATE MANNOSYLTRANSFERASE SUBUNIT 1"/>
    <property type="match status" value="1"/>
</dbReference>
<dbReference type="GO" id="GO:0004582">
    <property type="term" value="F:dolichyl-phosphate beta-D-mannosyltransferase activity"/>
    <property type="evidence" value="ECO:0007669"/>
    <property type="project" value="InterPro"/>
</dbReference>
<feature type="transmembrane region" description="Helical" evidence="8">
    <location>
        <begin position="278"/>
        <end position="300"/>
    </location>
</feature>
<dbReference type="PATRIC" id="fig|926566.3.peg.1573"/>
<dbReference type="CDD" id="cd06442">
    <property type="entry name" value="DPM1_like"/>
    <property type="match status" value="1"/>
</dbReference>
<dbReference type="Pfam" id="PF00535">
    <property type="entry name" value="Glycos_transf_2"/>
    <property type="match status" value="1"/>
</dbReference>
<comment type="subcellular location">
    <subcellularLocation>
        <location evidence="1">Membrane</location>
        <topology evidence="1">Multi-pass membrane protein</topology>
    </subcellularLocation>
</comment>